<proteinExistence type="predicted"/>
<organism evidence="1 2">
    <name type="scientific">Psychrobacter saeujeotis</name>
    <dbReference type="NCBI Taxonomy" id="3143436"/>
    <lineage>
        <taxon>Bacteria</taxon>
        <taxon>Pseudomonadati</taxon>
        <taxon>Pseudomonadota</taxon>
        <taxon>Gammaproteobacteria</taxon>
        <taxon>Moraxellales</taxon>
        <taxon>Moraxellaceae</taxon>
        <taxon>Psychrobacter</taxon>
    </lineage>
</organism>
<name>A0ABU9X6X4_9GAMM</name>
<gene>
    <name evidence="1" type="ORF">AAIR29_05830</name>
</gene>
<dbReference type="EMBL" id="JBDGHN010000002">
    <property type="protein sequence ID" value="MEN2751152.1"/>
    <property type="molecule type" value="Genomic_DNA"/>
</dbReference>
<dbReference type="RefSeq" id="WP_299220112.1">
    <property type="nucleotide sequence ID" value="NZ_JBDGHN010000002.1"/>
</dbReference>
<evidence type="ECO:0000313" key="2">
    <source>
        <dbReference type="Proteomes" id="UP001461960"/>
    </source>
</evidence>
<evidence type="ECO:0008006" key="3">
    <source>
        <dbReference type="Google" id="ProtNLM"/>
    </source>
</evidence>
<comment type="caution">
    <text evidence="1">The sequence shown here is derived from an EMBL/GenBank/DDBJ whole genome shotgun (WGS) entry which is preliminary data.</text>
</comment>
<keyword evidence="2" id="KW-1185">Reference proteome</keyword>
<sequence>MSLTQYEVGDLIINAEKLKVLMVLESPYVNEIIHNHPAAGESALELTRLLTRKGYVPSFNPDVPVGCNIKALNYAPLGILNCSHFPMNADAYPCGLPDNAQSQVDNLATLKQYFAPHHQPDVSITLANTAVFTDFSQRLTSVLRQNPNVAIIPCGQTASGFIDSFVATTDQSPNIIARLPHPTEDAWQHVANTDLHAIIDPAMLP</sequence>
<evidence type="ECO:0000313" key="1">
    <source>
        <dbReference type="EMBL" id="MEN2751152.1"/>
    </source>
</evidence>
<dbReference type="Proteomes" id="UP001461960">
    <property type="component" value="Unassembled WGS sequence"/>
</dbReference>
<accession>A0ABU9X6X4</accession>
<reference evidence="1 2" key="1">
    <citation type="submission" date="2024-05" db="EMBL/GenBank/DDBJ databases">
        <authorList>
            <person name="Kim H.-Y."/>
            <person name="Kim E."/>
            <person name="Cai Y."/>
            <person name="Yang S.-M."/>
            <person name="Lee W."/>
        </authorList>
    </citation>
    <scope>NUCLEOTIDE SEQUENCE [LARGE SCALE GENOMIC DNA]</scope>
    <source>
        <strain evidence="1 2">FBL11</strain>
    </source>
</reference>
<protein>
    <recommendedName>
        <fullName evidence="3">Uracil DNA glycosylase superfamily protein</fullName>
    </recommendedName>
</protein>